<feature type="chain" id="PRO_5001993219" evidence="1">
    <location>
        <begin position="30"/>
        <end position="231"/>
    </location>
</feature>
<evidence type="ECO:0000259" key="2">
    <source>
        <dbReference type="Pfam" id="PF07589"/>
    </source>
</evidence>
<dbReference type="EMBL" id="BBPA01000031">
    <property type="protein sequence ID" value="GAL92972.1"/>
    <property type="molecule type" value="Genomic_DNA"/>
</dbReference>
<dbReference type="NCBIfam" id="NF033208">
    <property type="entry name" value="choice_anch_E"/>
    <property type="match status" value="1"/>
</dbReference>
<proteinExistence type="predicted"/>
<protein>
    <submittedName>
        <fullName evidence="3">Alkaline phosphatase</fullName>
        <ecNumber evidence="3">3.1.3.1</ecNumber>
    </submittedName>
</protein>
<evidence type="ECO:0000256" key="1">
    <source>
        <dbReference type="SAM" id="SignalP"/>
    </source>
</evidence>
<evidence type="ECO:0000313" key="3">
    <source>
        <dbReference type="EMBL" id="GAL92972.1"/>
    </source>
</evidence>
<dbReference type="RefSeq" id="WP_045358690.1">
    <property type="nucleotide sequence ID" value="NZ_BBPA01000031.1"/>
</dbReference>
<evidence type="ECO:0000313" key="4">
    <source>
        <dbReference type="Proteomes" id="UP000030321"/>
    </source>
</evidence>
<dbReference type="GO" id="GO:0004035">
    <property type="term" value="F:alkaline phosphatase activity"/>
    <property type="evidence" value="ECO:0007669"/>
    <property type="project" value="UniProtKB-EC"/>
</dbReference>
<dbReference type="Proteomes" id="UP000030321">
    <property type="component" value="Unassembled WGS sequence"/>
</dbReference>
<accession>A0A0A1VT43</accession>
<feature type="domain" description="Ice-binding protein C-terminal" evidence="2">
    <location>
        <begin position="207"/>
        <end position="230"/>
    </location>
</feature>
<name>A0A0A1VT43_MICAE</name>
<dbReference type="NCBIfam" id="TIGR02595">
    <property type="entry name" value="PEP_CTERM"/>
    <property type="match status" value="1"/>
</dbReference>
<feature type="signal peptide" evidence="1">
    <location>
        <begin position="1"/>
        <end position="29"/>
    </location>
</feature>
<dbReference type="InterPro" id="IPR013424">
    <property type="entry name" value="Ice-binding_C"/>
</dbReference>
<organism evidence="3 4">
    <name type="scientific">Microcystis aeruginosa NIES-44</name>
    <dbReference type="NCBI Taxonomy" id="449439"/>
    <lineage>
        <taxon>Bacteria</taxon>
        <taxon>Bacillati</taxon>
        <taxon>Cyanobacteriota</taxon>
        <taxon>Cyanophyceae</taxon>
        <taxon>Oscillatoriophycideae</taxon>
        <taxon>Chroococcales</taxon>
        <taxon>Microcystaceae</taxon>
        <taxon>Microcystis</taxon>
    </lineage>
</organism>
<dbReference type="AlphaFoldDB" id="A0A0A1VT43"/>
<comment type="caution">
    <text evidence="3">The sequence shown here is derived from an EMBL/GenBank/DDBJ whole genome shotgun (WGS) entry which is preliminary data.</text>
</comment>
<reference evidence="4" key="1">
    <citation type="journal article" date="2015" name="Genome">
        <title>Whole Genome Sequence of the Non-Microcystin-Producing Microcystis aeruginosa Strain NIES-44.</title>
        <authorList>
            <person name="Okano K."/>
            <person name="Miyata N."/>
            <person name="Ozaki Y."/>
        </authorList>
    </citation>
    <scope>NUCLEOTIDE SEQUENCE [LARGE SCALE GENOMIC DNA]</scope>
    <source>
        <strain evidence="4">NIES-44</strain>
    </source>
</reference>
<sequence>MITNISRQLTTGALAIAATVASFPNVASASTLVTVSGGQFNNPRQVTEIDQTGTLNKFDSSLGDLVSATLTLSGSFLQSFTGTNTAQQTQIARILTAVNLFFNIPGYSGAFPLPPQVSFGIDTGDLSYSPGEVKNFGPFDEKRTVSFTISTPGDLAFFDSSGQAFDVTCVSLSELRAIGGGGNITVTQDTQAGCHASIEYTYSRHTAVPEPSAILGILAVAGAGAFARRKS</sequence>
<keyword evidence="3" id="KW-0378">Hydrolase</keyword>
<dbReference type="EC" id="3.1.3.1" evidence="3"/>
<keyword evidence="1" id="KW-0732">Signal</keyword>
<dbReference type="Pfam" id="PF07589">
    <property type="entry name" value="PEP-CTERM"/>
    <property type="match status" value="1"/>
</dbReference>
<gene>
    <name evidence="3" type="ORF">N44_01659</name>
</gene>